<evidence type="ECO:0000313" key="5">
    <source>
        <dbReference type="Proteomes" id="UP000786387"/>
    </source>
</evidence>
<feature type="domain" description="DUF4124" evidence="3">
    <location>
        <begin position="11"/>
        <end position="65"/>
    </location>
</feature>
<evidence type="ECO:0000313" key="4">
    <source>
        <dbReference type="EMBL" id="MBA1275258.1"/>
    </source>
</evidence>
<evidence type="ECO:0000256" key="2">
    <source>
        <dbReference type="SAM" id="SignalP"/>
    </source>
</evidence>
<dbReference type="EMBL" id="JAAMRF010000010">
    <property type="protein sequence ID" value="MBA1275258.1"/>
    <property type="molecule type" value="Genomic_DNA"/>
</dbReference>
<accession>A0ABR5Z4X0</accession>
<dbReference type="RefSeq" id="WP_181072295.1">
    <property type="nucleotide sequence ID" value="NZ_JAAMRF010000010.1"/>
</dbReference>
<feature type="chain" id="PRO_5045989161" evidence="2">
    <location>
        <begin position="21"/>
        <end position="143"/>
    </location>
</feature>
<keyword evidence="2" id="KW-0732">Signal</keyword>
<dbReference type="Proteomes" id="UP000786387">
    <property type="component" value="Unassembled WGS sequence"/>
</dbReference>
<reference evidence="4 5" key="1">
    <citation type="submission" date="2020-02" db="EMBL/GenBank/DDBJ databases">
        <title>Synteny-based analysis reveals conserved mechanism for high triclosan tolerance in Pseudomonas, as well as instances of horizontal transfer.</title>
        <authorList>
            <person name="Mcfarland A.G."/>
            <person name="Bertucci H.K."/>
            <person name="Litmann E."/>
            <person name="Shen J."/>
            <person name="Huttenhower C."/>
            <person name="Hartmann E.M."/>
        </authorList>
    </citation>
    <scope>NUCLEOTIDE SEQUENCE [LARGE SCALE GENOMIC DNA]</scope>
    <source>
        <strain evidence="4 5">115A1</strain>
    </source>
</reference>
<comment type="caution">
    <text evidence="4">The sequence shown here is derived from an EMBL/GenBank/DDBJ whole genome shotgun (WGS) entry which is preliminary data.</text>
</comment>
<feature type="signal peptide" evidence="2">
    <location>
        <begin position="1"/>
        <end position="20"/>
    </location>
</feature>
<dbReference type="InterPro" id="IPR025392">
    <property type="entry name" value="DUF4124"/>
</dbReference>
<protein>
    <submittedName>
        <fullName evidence="4">DUF4124 domain-containing protein</fullName>
    </submittedName>
</protein>
<sequence length="143" mass="15739">MRFMILTGGLVLALSSGVMAGQVYKWVDAQGITHFSAQPPEGGSAEVVSTHVAPRRPIEPPAPAPSQTFAPDQATIDRQVRQQVAAEDAERARYCESMRTNLAQLRNNPRVRIEDGGEMRRLTEEERQAHIGETEKKIGADCK</sequence>
<gene>
    <name evidence="4" type="ORF">G7026_18050</name>
</gene>
<organism evidence="4 5">
    <name type="scientific">Stutzerimonas azotifigens</name>
    <dbReference type="NCBI Taxonomy" id="291995"/>
    <lineage>
        <taxon>Bacteria</taxon>
        <taxon>Pseudomonadati</taxon>
        <taxon>Pseudomonadota</taxon>
        <taxon>Gammaproteobacteria</taxon>
        <taxon>Pseudomonadales</taxon>
        <taxon>Pseudomonadaceae</taxon>
        <taxon>Stutzerimonas</taxon>
    </lineage>
</organism>
<evidence type="ECO:0000259" key="3">
    <source>
        <dbReference type="Pfam" id="PF13511"/>
    </source>
</evidence>
<name>A0ABR5Z4X0_9GAMM</name>
<proteinExistence type="predicted"/>
<dbReference type="Pfam" id="PF13511">
    <property type="entry name" value="DUF4124"/>
    <property type="match status" value="1"/>
</dbReference>
<feature type="region of interest" description="Disordered" evidence="1">
    <location>
        <begin position="55"/>
        <end position="74"/>
    </location>
</feature>
<keyword evidence="5" id="KW-1185">Reference proteome</keyword>
<evidence type="ECO:0000256" key="1">
    <source>
        <dbReference type="SAM" id="MobiDB-lite"/>
    </source>
</evidence>